<evidence type="ECO:0008006" key="4">
    <source>
        <dbReference type="Google" id="ProtNLM"/>
    </source>
</evidence>
<dbReference type="AlphaFoldDB" id="A0A1G2P8G4"/>
<keyword evidence="1" id="KW-0472">Membrane</keyword>
<evidence type="ECO:0000256" key="1">
    <source>
        <dbReference type="SAM" id="Phobius"/>
    </source>
</evidence>
<evidence type="ECO:0000313" key="3">
    <source>
        <dbReference type="Proteomes" id="UP000176355"/>
    </source>
</evidence>
<dbReference type="STRING" id="1802333.A3G03_00415"/>
<reference evidence="2 3" key="1">
    <citation type="journal article" date="2016" name="Nat. Commun.">
        <title>Thousands of microbial genomes shed light on interconnected biogeochemical processes in an aquifer system.</title>
        <authorList>
            <person name="Anantharaman K."/>
            <person name="Brown C.T."/>
            <person name="Hug L.A."/>
            <person name="Sharon I."/>
            <person name="Castelle C.J."/>
            <person name="Probst A.J."/>
            <person name="Thomas B.C."/>
            <person name="Singh A."/>
            <person name="Wilkins M.J."/>
            <person name="Karaoz U."/>
            <person name="Brodie E.L."/>
            <person name="Williams K.H."/>
            <person name="Hubbard S.S."/>
            <person name="Banfield J.F."/>
        </authorList>
    </citation>
    <scope>NUCLEOTIDE SEQUENCE [LARGE SCALE GENOMIC DNA]</scope>
</reference>
<name>A0A1G2P8G4_9BACT</name>
<proteinExistence type="predicted"/>
<protein>
    <recommendedName>
        <fullName evidence="4">PrgI family protein</fullName>
    </recommendedName>
</protein>
<keyword evidence="1" id="KW-0812">Transmembrane</keyword>
<accession>A0A1G2P8G4</accession>
<sequence>MRFQIPQFIEVEDRIFGPLTLKQFIYLAGGAGFCFALYRFLPLLIAIPLILAAAGFALALAFFKLNGRNFIAVLESAFHFFRGSRLYIWRKVPKTPTGKDIKATEGTPITVPRLSESRLKDLTWSLDIYDQTNPGTQETMRK</sequence>
<dbReference type="Pfam" id="PF12666">
    <property type="entry name" value="PrgI"/>
    <property type="match status" value="1"/>
</dbReference>
<dbReference type="InterPro" id="IPR024414">
    <property type="entry name" value="Uncharacterised_PrgI"/>
</dbReference>
<feature type="transmembrane region" description="Helical" evidence="1">
    <location>
        <begin position="21"/>
        <end position="38"/>
    </location>
</feature>
<evidence type="ECO:0000313" key="2">
    <source>
        <dbReference type="EMBL" id="OHA44009.1"/>
    </source>
</evidence>
<comment type="caution">
    <text evidence="2">The sequence shown here is derived from an EMBL/GenBank/DDBJ whole genome shotgun (WGS) entry which is preliminary data.</text>
</comment>
<dbReference type="EMBL" id="MHSL01000011">
    <property type="protein sequence ID" value="OHA44009.1"/>
    <property type="molecule type" value="Genomic_DNA"/>
</dbReference>
<keyword evidence="1" id="KW-1133">Transmembrane helix</keyword>
<gene>
    <name evidence="2" type="ORF">A3G03_00415</name>
</gene>
<feature type="transmembrane region" description="Helical" evidence="1">
    <location>
        <begin position="44"/>
        <end position="63"/>
    </location>
</feature>
<organism evidence="2 3">
    <name type="scientific">Candidatus Taylorbacteria bacterium RIFCSPLOWO2_12_FULL_44_15c</name>
    <dbReference type="NCBI Taxonomy" id="1802333"/>
    <lineage>
        <taxon>Bacteria</taxon>
        <taxon>Candidatus Tayloriibacteriota</taxon>
    </lineage>
</organism>
<dbReference type="Proteomes" id="UP000176355">
    <property type="component" value="Unassembled WGS sequence"/>
</dbReference>